<dbReference type="SUPFAM" id="SSF51735">
    <property type="entry name" value="NAD(P)-binding Rossmann-fold domains"/>
    <property type="match status" value="1"/>
</dbReference>
<dbReference type="CDD" id="cd01076">
    <property type="entry name" value="NAD_bind_1_Glu_DH"/>
    <property type="match status" value="1"/>
</dbReference>
<evidence type="ECO:0000256" key="3">
    <source>
        <dbReference type="ARBA" id="ARBA00012889"/>
    </source>
</evidence>
<dbReference type="Proteomes" id="UP000031036">
    <property type="component" value="Unassembled WGS sequence"/>
</dbReference>
<dbReference type="Gene3D" id="3.40.50.10860">
    <property type="entry name" value="Leucine Dehydrogenase, chain A, domain 1"/>
    <property type="match status" value="1"/>
</dbReference>
<feature type="domain" description="Glutamate/phenylalanine/leucine/valine/L-tryptophan dehydrogenase C-terminal" evidence="9">
    <location>
        <begin position="249"/>
        <end position="540"/>
    </location>
</feature>
<keyword evidence="11" id="KW-1185">Reference proteome</keyword>
<evidence type="ECO:0000259" key="9">
    <source>
        <dbReference type="SMART" id="SM00839"/>
    </source>
</evidence>
<gene>
    <name evidence="10" type="primary">Gdh</name>
    <name evidence="10" type="ORF">Tcan_16245</name>
</gene>
<dbReference type="InterPro" id="IPR036291">
    <property type="entry name" value="NAD(P)-bd_dom_sf"/>
</dbReference>
<dbReference type="GO" id="GO:0005739">
    <property type="term" value="C:mitochondrion"/>
    <property type="evidence" value="ECO:0007669"/>
    <property type="project" value="UniProtKB-SubCell"/>
</dbReference>
<evidence type="ECO:0000256" key="1">
    <source>
        <dbReference type="ARBA" id="ARBA00004173"/>
    </source>
</evidence>
<dbReference type="FunFam" id="3.40.50.720:FF:000100">
    <property type="entry name" value="Glutamate dehydrogenase 1, mitochondrial"/>
    <property type="match status" value="1"/>
</dbReference>
<dbReference type="InterPro" id="IPR033922">
    <property type="entry name" value="NAD_bind_Glu_DH"/>
</dbReference>
<dbReference type="OrthoDB" id="6718861at2759"/>
<dbReference type="InterPro" id="IPR006097">
    <property type="entry name" value="Glu/Leu/Phe/Val/Trp_DH_dimer"/>
</dbReference>
<name>A0A0B2UXZ6_TOXCA</name>
<dbReference type="PANTHER" id="PTHR11606:SF13">
    <property type="entry name" value="GLUTAMATE DEHYDROGENASE 1, MITOCHONDRIAL"/>
    <property type="match status" value="1"/>
</dbReference>
<evidence type="ECO:0000256" key="7">
    <source>
        <dbReference type="ARBA" id="ARBA00048577"/>
    </source>
</evidence>
<dbReference type="Gene3D" id="1.10.287.140">
    <property type="match status" value="1"/>
</dbReference>
<evidence type="ECO:0000256" key="8">
    <source>
        <dbReference type="RuleBase" id="RU004417"/>
    </source>
</evidence>
<evidence type="ECO:0000313" key="10">
    <source>
        <dbReference type="EMBL" id="KHN74338.1"/>
    </source>
</evidence>
<dbReference type="OMA" id="THSVCIN"/>
<dbReference type="InterPro" id="IPR006096">
    <property type="entry name" value="Glu/Leu/Phe/Val/Trp_DH_C"/>
</dbReference>
<comment type="catalytic activity">
    <reaction evidence="6">
        <text>L-glutamate + NAD(+) + H2O = 2-oxoglutarate + NH4(+) + NADH + H(+)</text>
        <dbReference type="Rhea" id="RHEA:15133"/>
        <dbReference type="ChEBI" id="CHEBI:15377"/>
        <dbReference type="ChEBI" id="CHEBI:15378"/>
        <dbReference type="ChEBI" id="CHEBI:16810"/>
        <dbReference type="ChEBI" id="CHEBI:28938"/>
        <dbReference type="ChEBI" id="CHEBI:29985"/>
        <dbReference type="ChEBI" id="CHEBI:57540"/>
        <dbReference type="ChEBI" id="CHEBI:57945"/>
        <dbReference type="EC" id="1.4.1.3"/>
    </reaction>
</comment>
<comment type="caution">
    <text evidence="10">The sequence shown here is derived from an EMBL/GenBank/DDBJ whole genome shotgun (WGS) entry which is preliminary data.</text>
</comment>
<evidence type="ECO:0000256" key="6">
    <source>
        <dbReference type="ARBA" id="ARBA00047867"/>
    </source>
</evidence>
<protein>
    <recommendedName>
        <fullName evidence="3">glutamate dehydrogenase [NAD(P)(+)]</fullName>
        <ecNumber evidence="3">1.4.1.3</ecNumber>
    </recommendedName>
</protein>
<dbReference type="AlphaFoldDB" id="A0A0B2UXZ6"/>
<proteinExistence type="inferred from homology"/>
<dbReference type="Gene3D" id="3.40.50.720">
    <property type="entry name" value="NAD(P)-binding Rossmann-like Domain"/>
    <property type="match status" value="1"/>
</dbReference>
<keyword evidence="5" id="KW-0496">Mitochondrion</keyword>
<dbReference type="Pfam" id="PF00208">
    <property type="entry name" value="ELFV_dehydrog"/>
    <property type="match status" value="1"/>
</dbReference>
<comment type="subcellular location">
    <subcellularLocation>
        <location evidence="1">Mitochondrion</location>
    </subcellularLocation>
</comment>
<dbReference type="InterPro" id="IPR046346">
    <property type="entry name" value="Aminoacid_DH-like_N_sf"/>
</dbReference>
<comment type="similarity">
    <text evidence="2 8">Belongs to the Glu/Leu/Phe/Val dehydrogenases family.</text>
</comment>
<sequence>MRNLTSTVSTPKAMAEPRTRLLSTGEPIEPVEQVFDQMKPVEDQLDPSFFKMVSYYFDKGAAVIEPKLIEECHAPSMSDEEKANFVRGVLASIKPTNKVLHITFPIRRENGQYELIEGWRAHHSEHKTPVKGGIRFAESVCEDEVKALSALMSYKCAAVDVPFGGAKGGIKIDPRKYSPYEIEKITRRFTLELSKKGFLGPGIDVPAPDMGTGEREMAWMADTYSHTIGYSDNDAYACCTGKPIIAGGIHGRTAATGRGVWRGLETFLSDDEYASQVGLKPGLVGKTFIVQGFGNVGSYTAHFLCAAGAICVGVQEWDASLKNEKGIDADALMAYIKEHKTIKGFPGAQPFEPFGDLIYQKCDILIPAACEKTIHQMNAGKIKAKVIAEAANGPMTPAAENILLERGDCLILPDMFMNSGGVTVSFFEWLKNLNHVSFGRLTFKHEVDSSFDILGSVQESLEREFGRKIKIEPAASLKERIFCNGSEEEEIVNSGLEYTMQRSAKAIMATARKYKLGLDLRTAAYANAIEKIYNTCKTTGFAFS</sequence>
<comment type="catalytic activity">
    <reaction evidence="7">
        <text>L-glutamate + NADP(+) + H2O = 2-oxoglutarate + NH4(+) + NADPH + H(+)</text>
        <dbReference type="Rhea" id="RHEA:11612"/>
        <dbReference type="ChEBI" id="CHEBI:15377"/>
        <dbReference type="ChEBI" id="CHEBI:15378"/>
        <dbReference type="ChEBI" id="CHEBI:16810"/>
        <dbReference type="ChEBI" id="CHEBI:28938"/>
        <dbReference type="ChEBI" id="CHEBI:29985"/>
        <dbReference type="ChEBI" id="CHEBI:57783"/>
        <dbReference type="ChEBI" id="CHEBI:58349"/>
        <dbReference type="EC" id="1.4.1.3"/>
    </reaction>
</comment>
<accession>A0A0B2UXZ6</accession>
<evidence type="ECO:0000313" key="11">
    <source>
        <dbReference type="Proteomes" id="UP000031036"/>
    </source>
</evidence>
<reference evidence="10 11" key="1">
    <citation type="submission" date="2014-11" db="EMBL/GenBank/DDBJ databases">
        <title>Genetic blueprint of the zoonotic pathogen Toxocara canis.</title>
        <authorList>
            <person name="Zhu X.-Q."/>
            <person name="Korhonen P.K."/>
            <person name="Cai H."/>
            <person name="Young N.D."/>
            <person name="Nejsum P."/>
            <person name="von Samson-Himmelstjerna G."/>
            <person name="Boag P.R."/>
            <person name="Tan P."/>
            <person name="Li Q."/>
            <person name="Min J."/>
            <person name="Yang Y."/>
            <person name="Wang X."/>
            <person name="Fang X."/>
            <person name="Hall R.S."/>
            <person name="Hofmann A."/>
            <person name="Sternberg P.W."/>
            <person name="Jex A.R."/>
            <person name="Gasser R.B."/>
        </authorList>
    </citation>
    <scope>NUCLEOTIDE SEQUENCE [LARGE SCALE GENOMIC DNA]</scope>
    <source>
        <strain evidence="10">PN_DK_2014</strain>
    </source>
</reference>
<dbReference type="GO" id="GO:0004352">
    <property type="term" value="F:glutamate dehydrogenase (NAD+) activity"/>
    <property type="evidence" value="ECO:0007669"/>
    <property type="project" value="TreeGrafter"/>
</dbReference>
<dbReference type="SMART" id="SM00839">
    <property type="entry name" value="ELFV_dehydrog"/>
    <property type="match status" value="1"/>
</dbReference>
<dbReference type="InterPro" id="IPR006095">
    <property type="entry name" value="Glu/Leu/Phe/Val/Trp_DH"/>
</dbReference>
<evidence type="ECO:0000256" key="5">
    <source>
        <dbReference type="ARBA" id="ARBA00023128"/>
    </source>
</evidence>
<dbReference type="GO" id="GO:0006538">
    <property type="term" value="P:L-glutamate catabolic process"/>
    <property type="evidence" value="ECO:0007669"/>
    <property type="project" value="TreeGrafter"/>
</dbReference>
<dbReference type="EC" id="1.4.1.3" evidence="3"/>
<dbReference type="Pfam" id="PF02812">
    <property type="entry name" value="ELFV_dehydrog_N"/>
    <property type="match status" value="1"/>
</dbReference>
<dbReference type="EMBL" id="JPKZ01002922">
    <property type="protein sequence ID" value="KHN74338.1"/>
    <property type="molecule type" value="Genomic_DNA"/>
</dbReference>
<dbReference type="InterPro" id="IPR033524">
    <property type="entry name" value="Glu/Leu/Phe/Val_DH_AS"/>
</dbReference>
<evidence type="ECO:0000256" key="4">
    <source>
        <dbReference type="ARBA" id="ARBA00023002"/>
    </source>
</evidence>
<organism evidence="10 11">
    <name type="scientific">Toxocara canis</name>
    <name type="common">Canine roundworm</name>
    <dbReference type="NCBI Taxonomy" id="6265"/>
    <lineage>
        <taxon>Eukaryota</taxon>
        <taxon>Metazoa</taxon>
        <taxon>Ecdysozoa</taxon>
        <taxon>Nematoda</taxon>
        <taxon>Chromadorea</taxon>
        <taxon>Rhabditida</taxon>
        <taxon>Spirurina</taxon>
        <taxon>Ascaridomorpha</taxon>
        <taxon>Ascaridoidea</taxon>
        <taxon>Toxocaridae</taxon>
        <taxon>Toxocara</taxon>
    </lineage>
</organism>
<dbReference type="SUPFAM" id="SSF53223">
    <property type="entry name" value="Aminoacid dehydrogenase-like, N-terminal domain"/>
    <property type="match status" value="1"/>
</dbReference>
<evidence type="ECO:0000256" key="2">
    <source>
        <dbReference type="ARBA" id="ARBA00006382"/>
    </source>
</evidence>
<dbReference type="PRINTS" id="PR00082">
    <property type="entry name" value="GLFDHDRGNASE"/>
</dbReference>
<dbReference type="STRING" id="6265.A0A0B2UXZ6"/>
<dbReference type="PANTHER" id="PTHR11606">
    <property type="entry name" value="GLUTAMATE DEHYDROGENASE"/>
    <property type="match status" value="1"/>
</dbReference>
<keyword evidence="4 8" id="KW-0560">Oxidoreductase</keyword>
<dbReference type="PROSITE" id="PS00074">
    <property type="entry name" value="GLFV_DEHYDROGENASE"/>
    <property type="match status" value="1"/>
</dbReference>